<evidence type="ECO:0000313" key="9">
    <source>
        <dbReference type="Proteomes" id="UP000663874"/>
    </source>
</evidence>
<keyword evidence="4 6" id="KW-0472">Membrane</keyword>
<feature type="transmembrane region" description="Helical" evidence="6">
    <location>
        <begin position="135"/>
        <end position="154"/>
    </location>
</feature>
<comment type="caution">
    <text evidence="8">The sequence shown here is derived from an EMBL/GenBank/DDBJ whole genome shotgun (WGS) entry which is preliminary data.</text>
</comment>
<feature type="transmembrane region" description="Helical" evidence="6">
    <location>
        <begin position="201"/>
        <end position="223"/>
    </location>
</feature>
<evidence type="ECO:0000259" key="7">
    <source>
        <dbReference type="Pfam" id="PF00520"/>
    </source>
</evidence>
<dbReference type="GO" id="GO:0099604">
    <property type="term" value="F:ligand-gated calcium channel activity"/>
    <property type="evidence" value="ECO:0007669"/>
    <property type="project" value="TreeGrafter"/>
</dbReference>
<protein>
    <recommendedName>
        <fullName evidence="7">Ion transport domain-containing protein</fullName>
    </recommendedName>
</protein>
<proteinExistence type="predicted"/>
<evidence type="ECO:0000256" key="2">
    <source>
        <dbReference type="ARBA" id="ARBA00022692"/>
    </source>
</evidence>
<name>A0A818YZC2_9BILA</name>
<organism evidence="8 9">
    <name type="scientific">Rotaria sordida</name>
    <dbReference type="NCBI Taxonomy" id="392033"/>
    <lineage>
        <taxon>Eukaryota</taxon>
        <taxon>Metazoa</taxon>
        <taxon>Spiralia</taxon>
        <taxon>Gnathifera</taxon>
        <taxon>Rotifera</taxon>
        <taxon>Eurotatoria</taxon>
        <taxon>Bdelloidea</taxon>
        <taxon>Philodinida</taxon>
        <taxon>Philodinidae</taxon>
        <taxon>Rotaria</taxon>
    </lineage>
</organism>
<keyword evidence="3 6" id="KW-1133">Transmembrane helix</keyword>
<feature type="transmembrane region" description="Helical" evidence="6">
    <location>
        <begin position="160"/>
        <end position="181"/>
    </location>
</feature>
<feature type="transmembrane region" description="Helical" evidence="6">
    <location>
        <begin position="58"/>
        <end position="78"/>
    </location>
</feature>
<reference evidence="8" key="1">
    <citation type="submission" date="2021-02" db="EMBL/GenBank/DDBJ databases">
        <authorList>
            <person name="Nowell W R."/>
        </authorList>
    </citation>
    <scope>NUCLEOTIDE SEQUENCE</scope>
</reference>
<dbReference type="AlphaFoldDB" id="A0A818YZC2"/>
<feature type="coiled-coil region" evidence="5">
    <location>
        <begin position="417"/>
        <end position="444"/>
    </location>
</feature>
<feature type="transmembrane region" description="Helical" evidence="6">
    <location>
        <begin position="98"/>
        <end position="114"/>
    </location>
</feature>
<feature type="domain" description="Ion transport" evidence="7">
    <location>
        <begin position="60"/>
        <end position="318"/>
    </location>
</feature>
<evidence type="ECO:0000256" key="3">
    <source>
        <dbReference type="ARBA" id="ARBA00022989"/>
    </source>
</evidence>
<keyword evidence="2 6" id="KW-0812">Transmembrane</keyword>
<evidence type="ECO:0000256" key="5">
    <source>
        <dbReference type="SAM" id="Coils"/>
    </source>
</evidence>
<dbReference type="Pfam" id="PF00520">
    <property type="entry name" value="Ion_trans"/>
    <property type="match status" value="1"/>
</dbReference>
<dbReference type="PANTHER" id="PTHR13800">
    <property type="entry name" value="TRANSIENT RECEPTOR POTENTIAL CATION CHANNEL, SUBFAMILY M, MEMBER 6"/>
    <property type="match status" value="1"/>
</dbReference>
<evidence type="ECO:0000256" key="6">
    <source>
        <dbReference type="SAM" id="Phobius"/>
    </source>
</evidence>
<feature type="transmembrane region" description="Helical" evidence="6">
    <location>
        <begin position="283"/>
        <end position="312"/>
    </location>
</feature>
<dbReference type="InterPro" id="IPR050927">
    <property type="entry name" value="TRPM"/>
</dbReference>
<comment type="subcellular location">
    <subcellularLocation>
        <location evidence="1">Membrane</location>
        <topology evidence="1">Multi-pass membrane protein</topology>
    </subcellularLocation>
</comment>
<evidence type="ECO:0000256" key="4">
    <source>
        <dbReference type="ARBA" id="ARBA00023136"/>
    </source>
</evidence>
<keyword evidence="5" id="KW-0175">Coiled coil</keyword>
<gene>
    <name evidence="8" type="ORF">FNK824_LOCUS12887</name>
</gene>
<dbReference type="Proteomes" id="UP000663874">
    <property type="component" value="Unassembled WGS sequence"/>
</dbReference>
<dbReference type="EMBL" id="CAJOBE010001647">
    <property type="protein sequence ID" value="CAF3762509.1"/>
    <property type="molecule type" value="Genomic_DNA"/>
</dbReference>
<dbReference type="PANTHER" id="PTHR13800:SF12">
    <property type="entry name" value="TRANSIENT RECEPTOR POTENTIAL CATION CHANNEL SUBFAMILY M MEMBER-LIKE 2"/>
    <property type="match status" value="1"/>
</dbReference>
<accession>A0A818YZC2</accession>
<evidence type="ECO:0000256" key="1">
    <source>
        <dbReference type="ARBA" id="ARBA00004141"/>
    </source>
</evidence>
<dbReference type="InterPro" id="IPR005821">
    <property type="entry name" value="Ion_trans_dom"/>
</dbReference>
<sequence length="457" mass="54337">MNTLNNFFKIIQSTRDQSNVSRSTMMHNVIRSIQHKEKNDVPWSDKIRYFYQAPIVRFYYYMIFFILFLGLFSFVLLVDYFPLNIYNERRSSIRNLRIPITEIILHICFWSFIIEEMRQFFVNSKREYLSEIWNVIDMIATILYLIGFITRFIVLESSFVVSKIFLCLDLILWYVRTLELFAAFEKVGPKLIMIFNTMKDFLFFVCFILIFFLGYSISSWSLITTDNQVSWNYNSDGSLFNGSVSGDGSDLWTWQLLRDVTNFGVWKIFGQVDPIDGTDAYSVVAFILTILFVAISNVLLLNVLIALFNVTIQNVQMQSHRIWRYQRFLLVYEYNNKPPLPPPFNTIYYLYRIIRYIIEKIQYYRQKHRHVACEISMDSIGLSEQKIREEFKISDAMQRESAIADDYWSYTLKHGKKDQVEVAIQNIERRLHDLQEQIHDINSQGSNYGQEWPVSNV</sequence>
<dbReference type="GO" id="GO:0005886">
    <property type="term" value="C:plasma membrane"/>
    <property type="evidence" value="ECO:0007669"/>
    <property type="project" value="TreeGrafter"/>
</dbReference>
<evidence type="ECO:0000313" key="8">
    <source>
        <dbReference type="EMBL" id="CAF3762509.1"/>
    </source>
</evidence>